<evidence type="ECO:0000256" key="2">
    <source>
        <dbReference type="ARBA" id="ARBA00022884"/>
    </source>
</evidence>
<name>A0ABV8J9I3_9BACL</name>
<evidence type="ECO:0000256" key="3">
    <source>
        <dbReference type="ARBA" id="ARBA00022980"/>
    </source>
</evidence>
<reference evidence="10" key="1">
    <citation type="journal article" date="2019" name="Int. J. Syst. Evol. Microbiol.">
        <title>The Global Catalogue of Microorganisms (GCM) 10K type strain sequencing project: providing services to taxonomists for standard genome sequencing and annotation.</title>
        <authorList>
            <consortium name="The Broad Institute Genomics Platform"/>
            <consortium name="The Broad Institute Genome Sequencing Center for Infectious Disease"/>
            <person name="Wu L."/>
            <person name="Ma J."/>
        </authorList>
    </citation>
    <scope>NUCLEOTIDE SEQUENCE [LARGE SCALE GENOMIC DNA]</scope>
    <source>
        <strain evidence="10">IBRC-M 10813</strain>
    </source>
</reference>
<dbReference type="PANTHER" id="PTHR33284:SF1">
    <property type="entry name" value="RIBOSOMAL PROTEIN L25_GLN-TRNA SYNTHETASE, ANTI-CODON-BINDING DOMAIN-CONTAINING PROTEIN"/>
    <property type="match status" value="1"/>
</dbReference>
<dbReference type="EMBL" id="JBHSAP010000004">
    <property type="protein sequence ID" value="MFC4075542.1"/>
    <property type="molecule type" value="Genomic_DNA"/>
</dbReference>
<dbReference type="InterPro" id="IPR011035">
    <property type="entry name" value="Ribosomal_bL25/Gln-tRNA_synth"/>
</dbReference>
<evidence type="ECO:0000256" key="1">
    <source>
        <dbReference type="ARBA" id="ARBA00022730"/>
    </source>
</evidence>
<feature type="domain" description="Large ribosomal subunit protein bL25 beta" evidence="8">
    <location>
        <begin position="100"/>
        <end position="182"/>
    </location>
</feature>
<dbReference type="InterPro" id="IPR020056">
    <property type="entry name" value="Rbsml_bL25/Gln-tRNA_synth_N"/>
</dbReference>
<proteinExistence type="inferred from homology"/>
<evidence type="ECO:0000259" key="7">
    <source>
        <dbReference type="Pfam" id="PF01386"/>
    </source>
</evidence>
<dbReference type="InterPro" id="IPR029751">
    <property type="entry name" value="Ribosomal_L25_dom"/>
</dbReference>
<keyword evidence="10" id="KW-1185">Reference proteome</keyword>
<feature type="compositionally biased region" description="Acidic residues" evidence="6">
    <location>
        <begin position="187"/>
        <end position="197"/>
    </location>
</feature>
<keyword evidence="4 5" id="KW-0687">Ribonucleoprotein</keyword>
<keyword evidence="3 5" id="KW-0689">Ribosomal protein</keyword>
<dbReference type="Gene3D" id="2.40.240.10">
    <property type="entry name" value="Ribosomal Protein L25, Chain P"/>
    <property type="match status" value="1"/>
</dbReference>
<dbReference type="GO" id="GO:0005840">
    <property type="term" value="C:ribosome"/>
    <property type="evidence" value="ECO:0007669"/>
    <property type="project" value="UniProtKB-KW"/>
</dbReference>
<feature type="region of interest" description="Disordered" evidence="6">
    <location>
        <begin position="180"/>
        <end position="218"/>
    </location>
</feature>
<comment type="similarity">
    <text evidence="5">Belongs to the bacterial ribosomal protein bL25 family. CTC subfamily.</text>
</comment>
<dbReference type="SUPFAM" id="SSF50715">
    <property type="entry name" value="Ribosomal protein L25-like"/>
    <property type="match status" value="1"/>
</dbReference>
<evidence type="ECO:0000313" key="9">
    <source>
        <dbReference type="EMBL" id="MFC4075542.1"/>
    </source>
</evidence>
<dbReference type="Pfam" id="PF14693">
    <property type="entry name" value="Ribosomal_TL5_C"/>
    <property type="match status" value="1"/>
</dbReference>
<keyword evidence="2 5" id="KW-0694">RNA-binding</keyword>
<feature type="domain" description="Large ribosomal subunit protein bL25 L25" evidence="7">
    <location>
        <begin position="5"/>
        <end position="91"/>
    </location>
</feature>
<dbReference type="InterPro" id="IPR001021">
    <property type="entry name" value="Ribosomal_bL25_long"/>
</dbReference>
<comment type="function">
    <text evidence="5">This is one of the proteins that binds to the 5S RNA in the ribosome where it forms part of the central protuberance.</text>
</comment>
<dbReference type="NCBIfam" id="NF004133">
    <property type="entry name" value="PRK05618.2-4"/>
    <property type="match status" value="1"/>
</dbReference>
<dbReference type="PANTHER" id="PTHR33284">
    <property type="entry name" value="RIBOSOMAL PROTEIN L25/GLN-TRNA SYNTHETASE, ANTI-CODON-BINDING DOMAIN-CONTAINING PROTEIN"/>
    <property type="match status" value="1"/>
</dbReference>
<dbReference type="Proteomes" id="UP001595843">
    <property type="component" value="Unassembled WGS sequence"/>
</dbReference>
<comment type="caution">
    <text evidence="9">The sequence shown here is derived from an EMBL/GenBank/DDBJ whole genome shotgun (WGS) entry which is preliminary data.</text>
</comment>
<dbReference type="Pfam" id="PF01386">
    <property type="entry name" value="Ribosomal_L25p"/>
    <property type="match status" value="1"/>
</dbReference>
<evidence type="ECO:0000256" key="4">
    <source>
        <dbReference type="ARBA" id="ARBA00023274"/>
    </source>
</evidence>
<dbReference type="InterPro" id="IPR020057">
    <property type="entry name" value="Ribosomal_bL25_b-dom"/>
</dbReference>
<dbReference type="Gene3D" id="2.170.120.20">
    <property type="entry name" value="Ribosomal protein L25, beta domain"/>
    <property type="match status" value="1"/>
</dbReference>
<dbReference type="CDD" id="cd00495">
    <property type="entry name" value="Ribosomal_L25_TL5_CTC"/>
    <property type="match status" value="1"/>
</dbReference>
<protein>
    <recommendedName>
        <fullName evidence="5">Large ribosomal subunit protein bL25</fullName>
    </recommendedName>
    <alternativeName>
        <fullName evidence="5">General stress protein CTC</fullName>
    </alternativeName>
</protein>
<organism evidence="9 10">
    <name type="scientific">Salinithrix halophila</name>
    <dbReference type="NCBI Taxonomy" id="1485204"/>
    <lineage>
        <taxon>Bacteria</taxon>
        <taxon>Bacillati</taxon>
        <taxon>Bacillota</taxon>
        <taxon>Bacilli</taxon>
        <taxon>Bacillales</taxon>
        <taxon>Thermoactinomycetaceae</taxon>
        <taxon>Salinithrix</taxon>
    </lineage>
</organism>
<evidence type="ECO:0000256" key="6">
    <source>
        <dbReference type="SAM" id="MobiDB-lite"/>
    </source>
</evidence>
<evidence type="ECO:0000256" key="5">
    <source>
        <dbReference type="HAMAP-Rule" id="MF_01334"/>
    </source>
</evidence>
<dbReference type="InterPro" id="IPR020930">
    <property type="entry name" value="Ribosomal_uL5_bac-type"/>
</dbReference>
<sequence>MAYKLSVKRRKNRPRSVLTHLRREGRVPGIVYGKGMENLAIHMEMSEIIRLLQQGGTSAVVNLDLEGKSHDVMICELQQDRIKDRILHVDFKVINMNEPIDTEVAVELQGEPAGVKEGGILQQQTRTVEIRCLPKKIPDQLTVDISGLNVGDSVNISDLDFPEGVELLSEPEEVIASVLPPQMEQEREAEELDETAAEADKAQQEPELVDAEEKKDEE</sequence>
<evidence type="ECO:0000259" key="8">
    <source>
        <dbReference type="Pfam" id="PF14693"/>
    </source>
</evidence>
<keyword evidence="1 5" id="KW-0699">rRNA-binding</keyword>
<dbReference type="InterPro" id="IPR037121">
    <property type="entry name" value="Ribosomal_bL25_C"/>
</dbReference>
<gene>
    <name evidence="5" type="primary">rplY</name>
    <name evidence="5" type="synonym">ctc</name>
    <name evidence="9" type="ORF">ACFOUO_01815</name>
</gene>
<accession>A0ABV8J9I3</accession>
<dbReference type="RefSeq" id="WP_380701553.1">
    <property type="nucleotide sequence ID" value="NZ_JBHSAP010000004.1"/>
</dbReference>
<evidence type="ECO:0000313" key="10">
    <source>
        <dbReference type="Proteomes" id="UP001595843"/>
    </source>
</evidence>
<comment type="subunit">
    <text evidence="5">Part of the 50S ribosomal subunit; part of the 5S rRNA/L5/L18/L25 subcomplex. Contacts the 5S rRNA. Binds to the 5S rRNA independently of L5 and L18.</text>
</comment>
<dbReference type="HAMAP" id="MF_01334">
    <property type="entry name" value="Ribosomal_bL25_CTC"/>
    <property type="match status" value="1"/>
</dbReference>
<dbReference type="NCBIfam" id="TIGR00731">
    <property type="entry name" value="bL25_bact_ctc"/>
    <property type="match status" value="1"/>
</dbReference>